<comment type="caution">
    <text evidence="2">The sequence shown here is derived from an EMBL/GenBank/DDBJ whole genome shotgun (WGS) entry which is preliminary data.</text>
</comment>
<keyword evidence="3" id="KW-1185">Reference proteome</keyword>
<dbReference type="Pfam" id="PF15483">
    <property type="entry name" value="DUF4641"/>
    <property type="match status" value="1"/>
</dbReference>
<accession>A0A5N3UL82</accession>
<sequence length="536" mass="55812">MSSPDDEVSVSGAGFGSDCGDQTSGLEAGFTAPQGPGPGPGPSPGPEPGATGSSEGEGGGGFPDPEGFESERELLEAGGPVLWGREGRSGFPADDQGDSLQLADESVAAILQQLAYLNVLGISRYLSQESYVVGEVSDLWDLEERPCHRGGAAHKCGEAAQAEAGPNGVGGPKVGRAWGNPKRGTKSRLNVAVDHQWPPSENPAGLLSDPESSEEFSEIELMRVSIYPKDGGRAKLKSPEDPGNTPRRSNVQGRENLLNVPGTCLSSAPQGLISVVEKQGRQGGAEQEDISTPKKVQSVLWGKGNSLSSYPGVAVVSAAAAAATGSGPWPTPRRKGVQEKKSLGGISKPAVERTFPSWGQGVSATPLEPATFPPISGIPLLGRSKKEALVPSGVKEFKHTGAGKKSVARRAQELVAAMAVSGEDNDPNRDPFPKGQLTTDRPGPSCPWMHHGEHSSANLNIRGARDSGNSEPVASNKGGVMPRGPGPSGRFSHGKQGVNRCLVLQREIDDLKDSRFLVQKQGGPLWWGGLQVQGAL</sequence>
<dbReference type="PANTHER" id="PTHR31866">
    <property type="entry name" value="GENE 4779-RELATED"/>
    <property type="match status" value="1"/>
</dbReference>
<feature type="region of interest" description="Disordered" evidence="1">
    <location>
        <begin position="162"/>
        <end position="184"/>
    </location>
</feature>
<protein>
    <submittedName>
        <fullName evidence="2">Uncharacterized protein</fullName>
    </submittedName>
</protein>
<feature type="region of interest" description="Disordered" evidence="1">
    <location>
        <begin position="1"/>
        <end position="98"/>
    </location>
</feature>
<feature type="region of interest" description="Disordered" evidence="1">
    <location>
        <begin position="323"/>
        <end position="345"/>
    </location>
</feature>
<name>A0A5N3UL82_MUNMU</name>
<feature type="region of interest" description="Disordered" evidence="1">
    <location>
        <begin position="421"/>
        <end position="452"/>
    </location>
</feature>
<feature type="region of interest" description="Disordered" evidence="1">
    <location>
        <begin position="465"/>
        <end position="494"/>
    </location>
</feature>
<feature type="compositionally biased region" description="Basic and acidic residues" evidence="1">
    <location>
        <begin position="230"/>
        <end position="240"/>
    </location>
</feature>
<dbReference type="InterPro" id="IPR027822">
    <property type="entry name" value="DUF4641"/>
</dbReference>
<gene>
    <name evidence="2" type="ORF">FD754_025205</name>
</gene>
<feature type="region of interest" description="Disordered" evidence="1">
    <location>
        <begin position="230"/>
        <end position="255"/>
    </location>
</feature>
<dbReference type="EMBL" id="VCEA01009512">
    <property type="protein sequence ID" value="KAB0337412.1"/>
    <property type="molecule type" value="Genomic_DNA"/>
</dbReference>
<dbReference type="AlphaFoldDB" id="A0A5N3UL82"/>
<organism evidence="2 3">
    <name type="scientific">Muntiacus muntjak</name>
    <name type="common">Barking deer</name>
    <name type="synonym">Indian muntjac</name>
    <dbReference type="NCBI Taxonomy" id="9888"/>
    <lineage>
        <taxon>Eukaryota</taxon>
        <taxon>Metazoa</taxon>
        <taxon>Chordata</taxon>
        <taxon>Craniata</taxon>
        <taxon>Vertebrata</taxon>
        <taxon>Euteleostomi</taxon>
        <taxon>Mammalia</taxon>
        <taxon>Eutheria</taxon>
        <taxon>Laurasiatheria</taxon>
        <taxon>Artiodactyla</taxon>
        <taxon>Ruminantia</taxon>
        <taxon>Pecora</taxon>
        <taxon>Cervidae</taxon>
        <taxon>Muntiacinae</taxon>
        <taxon>Muntiacus</taxon>
    </lineage>
</organism>
<evidence type="ECO:0000256" key="1">
    <source>
        <dbReference type="SAM" id="MobiDB-lite"/>
    </source>
</evidence>
<evidence type="ECO:0000313" key="3">
    <source>
        <dbReference type="Proteomes" id="UP000326458"/>
    </source>
</evidence>
<proteinExistence type="predicted"/>
<reference evidence="2 3" key="1">
    <citation type="submission" date="2019-06" db="EMBL/GenBank/DDBJ databases">
        <title>Discovery of a novel chromosome fission-fusion reversal in muntjac.</title>
        <authorList>
            <person name="Mudd A.B."/>
            <person name="Bredeson J.V."/>
            <person name="Baum R."/>
            <person name="Hockemeyer D."/>
            <person name="Rokhsar D.S."/>
        </authorList>
    </citation>
    <scope>NUCLEOTIDE SEQUENCE [LARGE SCALE GENOMIC DNA]</scope>
    <source>
        <strain evidence="2">UTSW_UCB_Mm</strain>
        <tissue evidence="2">Fibroblast cell line</tissue>
    </source>
</reference>
<dbReference type="Proteomes" id="UP000326458">
    <property type="component" value="Unassembled WGS sequence"/>
</dbReference>
<evidence type="ECO:0000313" key="2">
    <source>
        <dbReference type="EMBL" id="KAB0337412.1"/>
    </source>
</evidence>
<dbReference type="PANTHER" id="PTHR31866:SF1">
    <property type="entry name" value="GENE 4779-RELATED"/>
    <property type="match status" value="1"/>
</dbReference>
<feature type="compositionally biased region" description="Pro residues" evidence="1">
    <location>
        <begin position="35"/>
        <end position="47"/>
    </location>
</feature>